<proteinExistence type="predicted"/>
<name>A0A7G8YG66_9PSED</name>
<reference evidence="2" key="1">
    <citation type="journal article" date="2020" name="Microbiol. Resour. Announc.">
        <title>Complete genome sequences of four natural Pseudomonas isolates that catabolize a wide range of aromatic compounds relevant to lignin valorization.</title>
        <authorList>
            <person name="Hatmaker E.A."/>
            <person name="Presley G."/>
            <person name="Cannon O."/>
            <person name="Guss A.M."/>
            <person name="Elkins J.G."/>
        </authorList>
    </citation>
    <scope>NUCLEOTIDE SEQUENCE [LARGE SCALE GENOMIC DNA]</scope>
    <source>
        <strain evidence="2">H1F5C</strain>
    </source>
</reference>
<dbReference type="EMBL" id="CP060201">
    <property type="protein sequence ID" value="QNH80433.1"/>
    <property type="molecule type" value="Genomic_DNA"/>
</dbReference>
<dbReference type="AlphaFoldDB" id="A0A7G8YG66"/>
<organism evidence="1 2">
    <name type="scientific">Pseudomonas protegens</name>
    <dbReference type="NCBI Taxonomy" id="380021"/>
    <lineage>
        <taxon>Bacteria</taxon>
        <taxon>Pseudomonadati</taxon>
        <taxon>Pseudomonadota</taxon>
        <taxon>Gammaproteobacteria</taxon>
        <taxon>Pseudomonadales</taxon>
        <taxon>Pseudomonadaceae</taxon>
        <taxon>Pseudomonas</taxon>
    </lineage>
</organism>
<evidence type="ECO:0000313" key="1">
    <source>
        <dbReference type="EMBL" id="QNH80433.1"/>
    </source>
</evidence>
<evidence type="ECO:0000313" key="2">
    <source>
        <dbReference type="Proteomes" id="UP000515277"/>
    </source>
</evidence>
<accession>A0A7G8YG66</accession>
<sequence>MKLRLIHGWTIALILVVLLLGGLTPVLSNSLLLLMDRDNFIPAESSIWTFEPTLINQGAASYWLYGEDRQHYFYFSYAEDQPYQLIARDNLCPGFDRHDVRTWCRP</sequence>
<dbReference type="RefSeq" id="WP_179598987.1">
    <property type="nucleotide sequence ID" value="NZ_CP060201.1"/>
</dbReference>
<gene>
    <name evidence="1" type="ORF">GGI48_15105</name>
</gene>
<dbReference type="Proteomes" id="UP000515277">
    <property type="component" value="Chromosome"/>
</dbReference>
<protein>
    <submittedName>
        <fullName evidence="1">Uncharacterized protein</fullName>
    </submittedName>
</protein>